<dbReference type="PANTHER" id="PTHR21366:SF22">
    <property type="entry name" value="VOC DOMAIN-CONTAINING PROTEIN"/>
    <property type="match status" value="1"/>
</dbReference>
<accession>A0A4D9CZQ2</accession>
<dbReference type="EMBL" id="SDOX01000122">
    <property type="protein sequence ID" value="TFJ81858.1"/>
    <property type="molecule type" value="Genomic_DNA"/>
</dbReference>
<evidence type="ECO:0000256" key="1">
    <source>
        <dbReference type="SAM" id="SignalP"/>
    </source>
</evidence>
<dbReference type="Gene3D" id="3.10.180.10">
    <property type="entry name" value="2,3-Dihydroxybiphenyl 1,2-Dioxygenase, domain 1"/>
    <property type="match status" value="1"/>
</dbReference>
<dbReference type="SUPFAM" id="SSF54593">
    <property type="entry name" value="Glyoxalase/Bleomycin resistance protein/Dihydroxybiphenyl dioxygenase"/>
    <property type="match status" value="1"/>
</dbReference>
<evidence type="ECO:0000313" key="3">
    <source>
        <dbReference type="EMBL" id="TFJ81858.1"/>
    </source>
</evidence>
<reference evidence="3 4" key="1">
    <citation type="submission" date="2019-01" db="EMBL/GenBank/DDBJ databases">
        <title>Nuclear Genome Assembly of the Microalgal Biofuel strain Nannochloropsis salina CCMP1776.</title>
        <authorList>
            <person name="Hovde B."/>
        </authorList>
    </citation>
    <scope>NUCLEOTIDE SEQUENCE [LARGE SCALE GENOMIC DNA]</scope>
    <source>
        <strain evidence="3 4">CCMP1776</strain>
    </source>
</reference>
<dbReference type="InterPro" id="IPR029068">
    <property type="entry name" value="Glyas_Bleomycin-R_OHBP_Dase"/>
</dbReference>
<dbReference type="Proteomes" id="UP000355283">
    <property type="component" value="Unassembled WGS sequence"/>
</dbReference>
<organism evidence="3 4">
    <name type="scientific">Nannochloropsis salina CCMP1776</name>
    <dbReference type="NCBI Taxonomy" id="1027361"/>
    <lineage>
        <taxon>Eukaryota</taxon>
        <taxon>Sar</taxon>
        <taxon>Stramenopiles</taxon>
        <taxon>Ochrophyta</taxon>
        <taxon>Eustigmatophyceae</taxon>
        <taxon>Eustigmatales</taxon>
        <taxon>Monodopsidaceae</taxon>
        <taxon>Microchloropsis</taxon>
        <taxon>Microchloropsis salina</taxon>
    </lineage>
</organism>
<proteinExistence type="predicted"/>
<gene>
    <name evidence="3" type="ORF">NSK_007105</name>
</gene>
<dbReference type="Pfam" id="PF00903">
    <property type="entry name" value="Glyoxalase"/>
    <property type="match status" value="1"/>
</dbReference>
<dbReference type="AlphaFoldDB" id="A0A4D9CZQ2"/>
<keyword evidence="4" id="KW-1185">Reference proteome</keyword>
<evidence type="ECO:0000313" key="4">
    <source>
        <dbReference type="Proteomes" id="UP000355283"/>
    </source>
</evidence>
<dbReference type="InterPro" id="IPR004360">
    <property type="entry name" value="Glyas_Fos-R_dOase_dom"/>
</dbReference>
<feature type="chain" id="PRO_5020035592" description="VOC domain-containing protein" evidence="1">
    <location>
        <begin position="28"/>
        <end position="175"/>
    </location>
</feature>
<protein>
    <recommendedName>
        <fullName evidence="2">VOC domain-containing protein</fullName>
    </recommendedName>
</protein>
<keyword evidence="1" id="KW-0732">Signal</keyword>
<dbReference type="PROSITE" id="PS51819">
    <property type="entry name" value="VOC"/>
    <property type="match status" value="1"/>
</dbReference>
<dbReference type="InterPro" id="IPR050383">
    <property type="entry name" value="GlyoxalaseI/FosfomycinResist"/>
</dbReference>
<comment type="caution">
    <text evidence="3">The sequence shown here is derived from an EMBL/GenBank/DDBJ whole genome shotgun (WGS) entry which is preliminary data.</text>
</comment>
<feature type="signal peptide" evidence="1">
    <location>
        <begin position="1"/>
        <end position="27"/>
    </location>
</feature>
<sequence>MPILHSIPPLLTFFGVCSLLVSRSTDGFVLSMSVKSPKPVFGGIAHAGILVSDTQSSMRFYLDVLGFEDDTHLRPSTLPFPGAFVRGGAQQIHLMELPNPDPTRGRPEHGGRDRHVAFTVDNIDPLMARLTEEGVPFTMSKSGRRAVFCRDLDGNALEFMEEGSVGRMEGEKEEL</sequence>
<name>A0A4D9CZQ2_9STRA</name>
<dbReference type="InterPro" id="IPR037523">
    <property type="entry name" value="VOC_core"/>
</dbReference>
<evidence type="ECO:0000259" key="2">
    <source>
        <dbReference type="PROSITE" id="PS51819"/>
    </source>
</evidence>
<dbReference type="OrthoDB" id="5371818at2759"/>
<feature type="domain" description="VOC" evidence="2">
    <location>
        <begin position="43"/>
        <end position="162"/>
    </location>
</feature>
<dbReference type="PANTHER" id="PTHR21366">
    <property type="entry name" value="GLYOXALASE FAMILY PROTEIN"/>
    <property type="match status" value="1"/>
</dbReference>